<accession>A0A928BR67</accession>
<proteinExistence type="inferred from homology"/>
<evidence type="ECO:0000256" key="8">
    <source>
        <dbReference type="HAMAP-Rule" id="MF_01161"/>
    </source>
</evidence>
<keyword evidence="9" id="KW-0812">Transmembrane</keyword>
<protein>
    <recommendedName>
        <fullName evidence="8">tRNA(Ile)-lysidine synthase</fullName>
        <ecNumber evidence="8">6.3.4.19</ecNumber>
    </recommendedName>
    <alternativeName>
        <fullName evidence="8">tRNA(Ile)-2-lysyl-cytidine synthase</fullName>
    </alternativeName>
    <alternativeName>
        <fullName evidence="8">tRNA(Ile)-lysidine synthetase</fullName>
    </alternativeName>
</protein>
<evidence type="ECO:0000256" key="2">
    <source>
        <dbReference type="ARBA" id="ARBA00022490"/>
    </source>
</evidence>
<dbReference type="GO" id="GO:0005524">
    <property type="term" value="F:ATP binding"/>
    <property type="evidence" value="ECO:0007669"/>
    <property type="project" value="UniProtKB-UniRule"/>
</dbReference>
<dbReference type="EC" id="6.3.4.19" evidence="8"/>
<keyword evidence="9" id="KW-1133">Transmembrane helix</keyword>
<dbReference type="InterPro" id="IPR012796">
    <property type="entry name" value="Lysidine-tRNA-synth_C"/>
</dbReference>
<comment type="function">
    <text evidence="8">Ligates lysine onto the cytidine present at position 34 of the AUA codon-specific tRNA(Ile) that contains the anticodon CAU, in an ATP-dependent manner. Cytidine is converted to lysidine, thus changing the amino acid specificity of the tRNA from methionine to isoleucine.</text>
</comment>
<dbReference type="InterPro" id="IPR012795">
    <property type="entry name" value="tRNA_Ile_lys_synt_N"/>
</dbReference>
<name>A0A928BR67_XYLRU</name>
<dbReference type="Proteomes" id="UP000763088">
    <property type="component" value="Unassembled WGS sequence"/>
</dbReference>
<dbReference type="Gene3D" id="3.40.50.620">
    <property type="entry name" value="HUPs"/>
    <property type="match status" value="1"/>
</dbReference>
<evidence type="ECO:0000256" key="3">
    <source>
        <dbReference type="ARBA" id="ARBA00022598"/>
    </source>
</evidence>
<dbReference type="CDD" id="cd01992">
    <property type="entry name" value="TilS_N"/>
    <property type="match status" value="1"/>
</dbReference>
<dbReference type="NCBIfam" id="TIGR02432">
    <property type="entry name" value="lysidine_TilS_N"/>
    <property type="match status" value="1"/>
</dbReference>
<dbReference type="GO" id="GO:0005737">
    <property type="term" value="C:cytoplasm"/>
    <property type="evidence" value="ECO:0007669"/>
    <property type="project" value="UniProtKB-SubCell"/>
</dbReference>
<keyword evidence="2 8" id="KW-0963">Cytoplasm</keyword>
<evidence type="ECO:0000256" key="5">
    <source>
        <dbReference type="ARBA" id="ARBA00022741"/>
    </source>
</evidence>
<comment type="caution">
    <text evidence="11">The sequence shown here is derived from an EMBL/GenBank/DDBJ whole genome shotgun (WGS) entry which is preliminary data.</text>
</comment>
<comment type="similarity">
    <text evidence="8">Belongs to the tRNA(Ile)-lysidine synthase family.</text>
</comment>
<dbReference type="PANTHER" id="PTHR43033:SF1">
    <property type="entry name" value="TRNA(ILE)-LYSIDINE SYNTHASE-RELATED"/>
    <property type="match status" value="1"/>
</dbReference>
<evidence type="ECO:0000259" key="10">
    <source>
        <dbReference type="SMART" id="SM00977"/>
    </source>
</evidence>
<feature type="binding site" evidence="8">
    <location>
        <begin position="26"/>
        <end position="31"/>
    </location>
    <ligand>
        <name>ATP</name>
        <dbReference type="ChEBI" id="CHEBI:30616"/>
    </ligand>
</feature>
<evidence type="ECO:0000256" key="1">
    <source>
        <dbReference type="ARBA" id="ARBA00004496"/>
    </source>
</evidence>
<keyword evidence="4 8" id="KW-0819">tRNA processing</keyword>
<dbReference type="NCBIfam" id="TIGR02433">
    <property type="entry name" value="lysidine_TilS_C"/>
    <property type="match status" value="1"/>
</dbReference>
<organism evidence="11 12">
    <name type="scientific">Xylanibacter ruminicola</name>
    <name type="common">Prevotella ruminicola</name>
    <dbReference type="NCBI Taxonomy" id="839"/>
    <lineage>
        <taxon>Bacteria</taxon>
        <taxon>Pseudomonadati</taxon>
        <taxon>Bacteroidota</taxon>
        <taxon>Bacteroidia</taxon>
        <taxon>Bacteroidales</taxon>
        <taxon>Prevotellaceae</taxon>
        <taxon>Xylanibacter</taxon>
    </lineage>
</organism>
<dbReference type="GO" id="GO:0006400">
    <property type="term" value="P:tRNA modification"/>
    <property type="evidence" value="ECO:0007669"/>
    <property type="project" value="UniProtKB-UniRule"/>
</dbReference>
<dbReference type="SMART" id="SM00977">
    <property type="entry name" value="TilS_C"/>
    <property type="match status" value="1"/>
</dbReference>
<dbReference type="Pfam" id="PF01171">
    <property type="entry name" value="ATP_bind_3"/>
    <property type="match status" value="1"/>
</dbReference>
<sequence length="437" mass="49562">MLRRVQKFIEKNCLLDSRKLYLVGLSGGADSVALMLILRNLGYNIEAAHCNFKLRGNESDRDENFVRELCKKLNVPLHVIHFDTKEYAELHKVSIEMAARDLRYGYFRQLCKDIGAKGICIAHHRDDAVETLLMNLLRGAGIHGLTGIRPKNDYVIRPLLCLSRKEIIEYLDSIDQNYVTDSSNLVDDVLRNKIRLRVLPLLEEIAPGATANIDKTANYLREAEKVFDKEISCEKKTLNTDTGEVLIANLMKLPSPSVFLHEWLSPLGFNSTQTEQILCAVNGEPGREFTSLTHTLVIDRTKLIVEPISKPMKSIKIPETGTYRYDETTTCKIEITEDLSISKSADIATVDADKVKFPLTIRPIENGDWFIPFGMTGRKLVSDYLTDIKLSILQKRRQLVLVDASGSIVWVLGCRTDNRFRVSAETTKMLRISYKLD</sequence>
<dbReference type="InterPro" id="IPR012094">
    <property type="entry name" value="tRNA_Ile_lys_synt"/>
</dbReference>
<keyword evidence="9" id="KW-0472">Membrane</keyword>
<dbReference type="GO" id="GO:0032267">
    <property type="term" value="F:tRNA(Ile)-lysidine synthase activity"/>
    <property type="evidence" value="ECO:0007669"/>
    <property type="project" value="UniProtKB-EC"/>
</dbReference>
<evidence type="ECO:0000256" key="6">
    <source>
        <dbReference type="ARBA" id="ARBA00022840"/>
    </source>
</evidence>
<feature type="transmembrane region" description="Helical" evidence="9">
    <location>
        <begin position="20"/>
        <end position="38"/>
    </location>
</feature>
<dbReference type="HAMAP" id="MF_01161">
    <property type="entry name" value="tRNA_Ile_lys_synt"/>
    <property type="match status" value="1"/>
</dbReference>
<feature type="domain" description="Lysidine-tRNA(Ile) synthetase C-terminal" evidence="10">
    <location>
        <begin position="359"/>
        <end position="432"/>
    </location>
</feature>
<dbReference type="SUPFAM" id="SSF52402">
    <property type="entry name" value="Adenine nucleotide alpha hydrolases-like"/>
    <property type="match status" value="1"/>
</dbReference>
<dbReference type="InterPro" id="IPR014729">
    <property type="entry name" value="Rossmann-like_a/b/a_fold"/>
</dbReference>
<comment type="domain">
    <text evidence="8">The N-terminal region contains the highly conserved SGGXDS motif, predicted to be a P-loop motif involved in ATP binding.</text>
</comment>
<keyword evidence="5 8" id="KW-0547">Nucleotide-binding</keyword>
<keyword evidence="6 8" id="KW-0067">ATP-binding</keyword>
<dbReference type="PANTHER" id="PTHR43033">
    <property type="entry name" value="TRNA(ILE)-LYSIDINE SYNTHASE-RELATED"/>
    <property type="match status" value="1"/>
</dbReference>
<gene>
    <name evidence="8 11" type="primary">tilS</name>
    <name evidence="11" type="ORF">E7102_05465</name>
</gene>
<comment type="catalytic activity">
    <reaction evidence="7 8">
        <text>cytidine(34) in tRNA(Ile2) + L-lysine + ATP = lysidine(34) in tRNA(Ile2) + AMP + diphosphate + H(+)</text>
        <dbReference type="Rhea" id="RHEA:43744"/>
        <dbReference type="Rhea" id="RHEA-COMP:10625"/>
        <dbReference type="Rhea" id="RHEA-COMP:10670"/>
        <dbReference type="ChEBI" id="CHEBI:15378"/>
        <dbReference type="ChEBI" id="CHEBI:30616"/>
        <dbReference type="ChEBI" id="CHEBI:32551"/>
        <dbReference type="ChEBI" id="CHEBI:33019"/>
        <dbReference type="ChEBI" id="CHEBI:82748"/>
        <dbReference type="ChEBI" id="CHEBI:83665"/>
        <dbReference type="ChEBI" id="CHEBI:456215"/>
        <dbReference type="EC" id="6.3.4.19"/>
    </reaction>
</comment>
<evidence type="ECO:0000313" key="11">
    <source>
        <dbReference type="EMBL" id="MBE6265903.1"/>
    </source>
</evidence>
<reference evidence="11" key="1">
    <citation type="submission" date="2019-04" db="EMBL/GenBank/DDBJ databases">
        <title>Evolution of Biomass-Degrading Anaerobic Consortia Revealed by Metagenomics.</title>
        <authorList>
            <person name="Peng X."/>
        </authorList>
    </citation>
    <scope>NUCLEOTIDE SEQUENCE</scope>
    <source>
        <strain evidence="11">SIG141</strain>
    </source>
</reference>
<keyword evidence="3 8" id="KW-0436">Ligase</keyword>
<dbReference type="SUPFAM" id="SSF56037">
    <property type="entry name" value="PheT/TilS domain"/>
    <property type="match status" value="1"/>
</dbReference>
<comment type="subcellular location">
    <subcellularLocation>
        <location evidence="1 8">Cytoplasm</location>
    </subcellularLocation>
</comment>
<dbReference type="AlphaFoldDB" id="A0A928BR67"/>
<dbReference type="EMBL" id="SUYD01000005">
    <property type="protein sequence ID" value="MBE6265903.1"/>
    <property type="molecule type" value="Genomic_DNA"/>
</dbReference>
<evidence type="ECO:0000313" key="12">
    <source>
        <dbReference type="Proteomes" id="UP000763088"/>
    </source>
</evidence>
<evidence type="ECO:0000256" key="7">
    <source>
        <dbReference type="ARBA" id="ARBA00048539"/>
    </source>
</evidence>
<evidence type="ECO:0000256" key="4">
    <source>
        <dbReference type="ARBA" id="ARBA00022694"/>
    </source>
</evidence>
<evidence type="ECO:0000256" key="9">
    <source>
        <dbReference type="SAM" id="Phobius"/>
    </source>
</evidence>
<dbReference type="InterPro" id="IPR011063">
    <property type="entry name" value="TilS/TtcA_N"/>
</dbReference>